<name>A0ABV6P0T1_9ACTN</name>
<feature type="transmembrane region" description="Helical" evidence="1">
    <location>
        <begin position="153"/>
        <end position="173"/>
    </location>
</feature>
<sequence>MAAGGPERRPRARTAQQWLLTLLPAFPVLLLVLRLWQLSRQDMSTMLLLVQYVSPLGMLSALLIALVWAFPFGVLVLGVLGWLLRVSAPDRFDPERSLLASAAARTPGWVFGAATALAALTWQLRFLPALLMLALWLAGLRARYRWPGRPDRLLAVGVAVPVLAAVLAYGWLGPAIVSAVRLGELVTAVLLALPPAGAVVLTGPVPRRAAPAVTHGTAYAVAVIAPLVMGTVFLRVSVLPTAAVEVGPAPPATGPVEVVVGQVVTVTDRMTIVLDQRGSVRFVPNEEVRGQVLCPETARIPTSAVRAHGWPVEESALNWVMPHRPLAPPDPRCSGRVVPARGPEAPR</sequence>
<comment type="caution">
    <text evidence="2">The sequence shown here is derived from an EMBL/GenBank/DDBJ whole genome shotgun (WGS) entry which is preliminary data.</text>
</comment>
<dbReference type="RefSeq" id="WP_377341485.1">
    <property type="nucleotide sequence ID" value="NZ_JBHLUE010000017.1"/>
</dbReference>
<protein>
    <submittedName>
        <fullName evidence="2">Uncharacterized protein</fullName>
    </submittedName>
</protein>
<feature type="transmembrane region" description="Helical" evidence="1">
    <location>
        <begin position="98"/>
        <end position="120"/>
    </location>
</feature>
<feature type="transmembrane region" description="Helical" evidence="1">
    <location>
        <begin position="185"/>
        <end position="205"/>
    </location>
</feature>
<keyword evidence="3" id="KW-1185">Reference proteome</keyword>
<feature type="transmembrane region" description="Helical" evidence="1">
    <location>
        <begin position="56"/>
        <end position="86"/>
    </location>
</feature>
<evidence type="ECO:0000313" key="2">
    <source>
        <dbReference type="EMBL" id="MFC0566640.1"/>
    </source>
</evidence>
<dbReference type="EMBL" id="JBHLUE010000017">
    <property type="protein sequence ID" value="MFC0566640.1"/>
    <property type="molecule type" value="Genomic_DNA"/>
</dbReference>
<feature type="transmembrane region" description="Helical" evidence="1">
    <location>
        <begin position="126"/>
        <end position="144"/>
    </location>
</feature>
<proteinExistence type="predicted"/>
<evidence type="ECO:0000256" key="1">
    <source>
        <dbReference type="SAM" id="Phobius"/>
    </source>
</evidence>
<dbReference type="Proteomes" id="UP001589894">
    <property type="component" value="Unassembled WGS sequence"/>
</dbReference>
<keyword evidence="1" id="KW-0472">Membrane</keyword>
<evidence type="ECO:0000313" key="3">
    <source>
        <dbReference type="Proteomes" id="UP001589894"/>
    </source>
</evidence>
<keyword evidence="1" id="KW-1133">Transmembrane helix</keyword>
<organism evidence="2 3">
    <name type="scientific">Plantactinospora siamensis</name>
    <dbReference type="NCBI Taxonomy" id="555372"/>
    <lineage>
        <taxon>Bacteria</taxon>
        <taxon>Bacillati</taxon>
        <taxon>Actinomycetota</taxon>
        <taxon>Actinomycetes</taxon>
        <taxon>Micromonosporales</taxon>
        <taxon>Micromonosporaceae</taxon>
        <taxon>Plantactinospora</taxon>
    </lineage>
</organism>
<accession>A0ABV6P0T1</accession>
<feature type="transmembrane region" description="Helical" evidence="1">
    <location>
        <begin position="217"/>
        <end position="236"/>
    </location>
</feature>
<keyword evidence="1" id="KW-0812">Transmembrane</keyword>
<reference evidence="2 3" key="1">
    <citation type="submission" date="2024-09" db="EMBL/GenBank/DDBJ databases">
        <authorList>
            <person name="Sun Q."/>
            <person name="Mori K."/>
        </authorList>
    </citation>
    <scope>NUCLEOTIDE SEQUENCE [LARGE SCALE GENOMIC DNA]</scope>
    <source>
        <strain evidence="2 3">TBRC 2205</strain>
    </source>
</reference>
<gene>
    <name evidence="2" type="ORF">ACFFHU_21175</name>
</gene>
<feature type="transmembrane region" description="Helical" evidence="1">
    <location>
        <begin position="18"/>
        <end position="36"/>
    </location>
</feature>